<dbReference type="RefSeq" id="XP_007398830.1">
    <property type="nucleotide sequence ID" value="XM_007398768.1"/>
</dbReference>
<proteinExistence type="predicted"/>
<evidence type="ECO:0000313" key="2">
    <source>
        <dbReference type="EMBL" id="EKM52486.1"/>
    </source>
</evidence>
<feature type="transmembrane region" description="Helical" evidence="1">
    <location>
        <begin position="79"/>
        <end position="103"/>
    </location>
</feature>
<evidence type="ECO:0000313" key="3">
    <source>
        <dbReference type="Proteomes" id="UP000008370"/>
    </source>
</evidence>
<accession>K5URH0</accession>
<evidence type="ECO:0000256" key="1">
    <source>
        <dbReference type="SAM" id="Phobius"/>
    </source>
</evidence>
<dbReference type="AlphaFoldDB" id="K5URH0"/>
<dbReference type="GeneID" id="18917847"/>
<dbReference type="InParanoid" id="K5URH0"/>
<keyword evidence="1" id="KW-0472">Membrane</keyword>
<protein>
    <submittedName>
        <fullName evidence="2">Uncharacterized protein</fullName>
    </submittedName>
</protein>
<reference evidence="2 3" key="1">
    <citation type="journal article" date="2012" name="BMC Genomics">
        <title>Comparative genomics of the white-rot fungi, Phanerochaete carnosa and P. chrysosporium, to elucidate the genetic basis of the distinct wood types they colonize.</title>
        <authorList>
            <person name="Suzuki H."/>
            <person name="MacDonald J."/>
            <person name="Syed K."/>
            <person name="Salamov A."/>
            <person name="Hori C."/>
            <person name="Aerts A."/>
            <person name="Henrissat B."/>
            <person name="Wiebenga A."/>
            <person name="vanKuyk P.A."/>
            <person name="Barry K."/>
            <person name="Lindquist E."/>
            <person name="LaButti K."/>
            <person name="Lapidus A."/>
            <person name="Lucas S."/>
            <person name="Coutinho P."/>
            <person name="Gong Y."/>
            <person name="Samejima M."/>
            <person name="Mahadevan R."/>
            <person name="Abou-Zaid M."/>
            <person name="de Vries R.P."/>
            <person name="Igarashi K."/>
            <person name="Yadav J.S."/>
            <person name="Grigoriev I.V."/>
            <person name="Master E.R."/>
        </authorList>
    </citation>
    <scope>NUCLEOTIDE SEQUENCE [LARGE SCALE GENOMIC DNA]</scope>
    <source>
        <strain evidence="2 3">HHB-10118-sp</strain>
    </source>
</reference>
<keyword evidence="1" id="KW-0812">Transmembrane</keyword>
<organism evidence="2 3">
    <name type="scientific">Phanerochaete carnosa (strain HHB-10118-sp)</name>
    <name type="common">White-rot fungus</name>
    <name type="synonym">Peniophora carnosa</name>
    <dbReference type="NCBI Taxonomy" id="650164"/>
    <lineage>
        <taxon>Eukaryota</taxon>
        <taxon>Fungi</taxon>
        <taxon>Dikarya</taxon>
        <taxon>Basidiomycota</taxon>
        <taxon>Agaricomycotina</taxon>
        <taxon>Agaricomycetes</taxon>
        <taxon>Polyporales</taxon>
        <taxon>Phanerochaetaceae</taxon>
        <taxon>Phanerochaete</taxon>
    </lineage>
</organism>
<dbReference type="Proteomes" id="UP000008370">
    <property type="component" value="Unassembled WGS sequence"/>
</dbReference>
<dbReference type="HOGENOM" id="CLU_1548150_0_0_1"/>
<dbReference type="OrthoDB" id="2548432at2759"/>
<name>K5URH0_PHACS</name>
<keyword evidence="1" id="KW-1133">Transmembrane helix</keyword>
<feature type="transmembrane region" description="Helical" evidence="1">
    <location>
        <begin position="12"/>
        <end position="35"/>
    </location>
</feature>
<dbReference type="KEGG" id="pco:PHACADRAFT_260933"/>
<sequence>MEWILPGQHYILAYAYAVFITYVCFEQIITLVHPFQIFAQSVFLAFGVVLSFVTWISELVLLLRLVAVFPIQLTGRKTLLAIMAFPVAVKLVRLACLVCYYVQFSEVAPPYGNNVLTIQDGPANSPFIKVNWTLEIFDNGCVLGSIIKLAFHNCSLSVVMYPLYFSGVYTPHI</sequence>
<gene>
    <name evidence="2" type="ORF">PHACADRAFT_260933</name>
</gene>
<keyword evidence="3" id="KW-1185">Reference proteome</keyword>
<feature type="transmembrane region" description="Helical" evidence="1">
    <location>
        <begin position="41"/>
        <end position="67"/>
    </location>
</feature>
<dbReference type="EMBL" id="JH930475">
    <property type="protein sequence ID" value="EKM52486.1"/>
    <property type="molecule type" value="Genomic_DNA"/>
</dbReference>